<dbReference type="EMBL" id="VSSQ01036755">
    <property type="protein sequence ID" value="MPM89311.1"/>
    <property type="molecule type" value="Genomic_DNA"/>
</dbReference>
<reference evidence="1" key="1">
    <citation type="submission" date="2019-08" db="EMBL/GenBank/DDBJ databases">
        <authorList>
            <person name="Kucharzyk K."/>
            <person name="Murdoch R.W."/>
            <person name="Higgins S."/>
            <person name="Loffler F."/>
        </authorList>
    </citation>
    <scope>NUCLEOTIDE SEQUENCE</scope>
</reference>
<sequence>MCELCPHHCRLEEGEKGLCGARSNRGGKIVSDSYGKVTSLALDPIEKSRFAVFIPVAIFSPPAVSDAT</sequence>
<accession>A0A645DJ84</accession>
<proteinExistence type="predicted"/>
<name>A0A645DJ84_9ZZZZ</name>
<protein>
    <recommendedName>
        <fullName evidence="2">Radical SAM protein</fullName>
    </recommendedName>
</protein>
<organism evidence="1">
    <name type="scientific">bioreactor metagenome</name>
    <dbReference type="NCBI Taxonomy" id="1076179"/>
    <lineage>
        <taxon>unclassified sequences</taxon>
        <taxon>metagenomes</taxon>
        <taxon>ecological metagenomes</taxon>
    </lineage>
</organism>
<comment type="caution">
    <text evidence="1">The sequence shown here is derived from an EMBL/GenBank/DDBJ whole genome shotgun (WGS) entry which is preliminary data.</text>
</comment>
<gene>
    <name evidence="1" type="ORF">SDC9_136420</name>
</gene>
<evidence type="ECO:0008006" key="2">
    <source>
        <dbReference type="Google" id="ProtNLM"/>
    </source>
</evidence>
<evidence type="ECO:0000313" key="1">
    <source>
        <dbReference type="EMBL" id="MPM89311.1"/>
    </source>
</evidence>
<dbReference type="AlphaFoldDB" id="A0A645DJ84"/>